<proteinExistence type="predicted"/>
<protein>
    <submittedName>
        <fullName evidence="2">Uncharacterized protein</fullName>
    </submittedName>
</protein>
<dbReference type="EMBL" id="JAWWNJ010000052">
    <property type="protein sequence ID" value="KAK7016014.1"/>
    <property type="molecule type" value="Genomic_DNA"/>
</dbReference>
<organism evidence="2 3">
    <name type="scientific">Favolaschia claudopus</name>
    <dbReference type="NCBI Taxonomy" id="2862362"/>
    <lineage>
        <taxon>Eukaryota</taxon>
        <taxon>Fungi</taxon>
        <taxon>Dikarya</taxon>
        <taxon>Basidiomycota</taxon>
        <taxon>Agaricomycotina</taxon>
        <taxon>Agaricomycetes</taxon>
        <taxon>Agaricomycetidae</taxon>
        <taxon>Agaricales</taxon>
        <taxon>Marasmiineae</taxon>
        <taxon>Mycenaceae</taxon>
        <taxon>Favolaschia</taxon>
    </lineage>
</organism>
<feature type="compositionally biased region" description="Acidic residues" evidence="1">
    <location>
        <begin position="451"/>
        <end position="470"/>
    </location>
</feature>
<gene>
    <name evidence="2" type="ORF">R3P38DRAFT_3203752</name>
</gene>
<feature type="region of interest" description="Disordered" evidence="1">
    <location>
        <begin position="148"/>
        <end position="216"/>
    </location>
</feature>
<sequence>MRLFVFGSRGACAFPNCPQACTSFVSENPDGSPKYSDFKSADVLCFICDHPWTAHLSLVKISPSNISFARGGTENGLCSSFLSPETSWNMRMVCLCRLPWGAHARLSIEGTNTTPLPAPVSTTSTSAPAPHRPVTAFAGLARPAAISVQHTRESSAATAQQTRPSSSSIAASVQADRRASIQRTLHPERASGSTSTSSSNLSPRKRKSGPPRPYSDSAAVPLADFASSSVAVSTTVSITVCILPKVRCARSLTSIYLEDGAELELVQNVLKRANLVFTVDVSTSGPIFEAIDDGFEDHCRSFNIAFLPCQPEPAIKTPNTTAWILLGPKGRSGTRTWVQDPKSLTRFTFTLQAISSTPFSYTPNHLAEGPCILIAPRNRNLYAPLDPLFEPRDRLPHHVLVHPCFGRRVLHTIIASLSEDPEPKCSPSCPSSQPTTALSLNHSTDLFASSDSDEEFPVPEDLMDQDDDEPIPSTFRTDRGGELRASRSTPIVTRAVHRQQWQENASTLTVPVSTIQPFLAGPLLMSSMELTPANTKSRSFLGDSGALDLTLPHMPGSGPHALKAWQSYITLAFAMDDHVHIRAHTVDDAAQIRTLHSVPLNQPMYASQSANCVEFQFLLNISEMDPTMIAAKRSQQEQDGVLGTVISSLTLGTADITHHPDYLNVKYGFNLSIDAFGGQDRAHHILEVCLSRLP</sequence>
<comment type="caution">
    <text evidence="2">The sequence shown here is derived from an EMBL/GenBank/DDBJ whole genome shotgun (WGS) entry which is preliminary data.</text>
</comment>
<feature type="compositionally biased region" description="Basic and acidic residues" evidence="1">
    <location>
        <begin position="175"/>
        <end position="189"/>
    </location>
</feature>
<evidence type="ECO:0000256" key="1">
    <source>
        <dbReference type="SAM" id="MobiDB-lite"/>
    </source>
</evidence>
<keyword evidence="3" id="KW-1185">Reference proteome</keyword>
<name>A0AAW0ARK0_9AGAR</name>
<feature type="compositionally biased region" description="Polar residues" evidence="1">
    <location>
        <begin position="154"/>
        <end position="171"/>
    </location>
</feature>
<feature type="region of interest" description="Disordered" evidence="1">
    <location>
        <begin position="449"/>
        <end position="485"/>
    </location>
</feature>
<dbReference type="Proteomes" id="UP001362999">
    <property type="component" value="Unassembled WGS sequence"/>
</dbReference>
<evidence type="ECO:0000313" key="2">
    <source>
        <dbReference type="EMBL" id="KAK7016014.1"/>
    </source>
</evidence>
<feature type="compositionally biased region" description="Basic and acidic residues" evidence="1">
    <location>
        <begin position="476"/>
        <end position="485"/>
    </location>
</feature>
<dbReference type="AlphaFoldDB" id="A0AAW0ARK0"/>
<accession>A0AAW0ARK0</accession>
<feature type="compositionally biased region" description="Polar residues" evidence="1">
    <location>
        <begin position="111"/>
        <end position="127"/>
    </location>
</feature>
<reference evidence="2 3" key="1">
    <citation type="journal article" date="2024" name="J Genomics">
        <title>Draft genome sequencing and assembly of Favolaschia claudopus CIRM-BRFM 2984 isolated from oak limbs.</title>
        <authorList>
            <person name="Navarro D."/>
            <person name="Drula E."/>
            <person name="Chaduli D."/>
            <person name="Cazenave R."/>
            <person name="Ahrendt S."/>
            <person name="Wang J."/>
            <person name="Lipzen A."/>
            <person name="Daum C."/>
            <person name="Barry K."/>
            <person name="Grigoriev I.V."/>
            <person name="Favel A."/>
            <person name="Rosso M.N."/>
            <person name="Martin F."/>
        </authorList>
    </citation>
    <scope>NUCLEOTIDE SEQUENCE [LARGE SCALE GENOMIC DNA]</scope>
    <source>
        <strain evidence="2 3">CIRM-BRFM 2984</strain>
    </source>
</reference>
<feature type="region of interest" description="Disordered" evidence="1">
    <location>
        <begin position="111"/>
        <end position="132"/>
    </location>
</feature>
<evidence type="ECO:0000313" key="3">
    <source>
        <dbReference type="Proteomes" id="UP001362999"/>
    </source>
</evidence>